<feature type="domain" description="Aminoglycoside phosphotransferase" evidence="1">
    <location>
        <begin position="71"/>
        <end position="309"/>
    </location>
</feature>
<organism evidence="2 3">
    <name type="scientific">Gomphillus americanus</name>
    <dbReference type="NCBI Taxonomy" id="1940652"/>
    <lineage>
        <taxon>Eukaryota</taxon>
        <taxon>Fungi</taxon>
        <taxon>Dikarya</taxon>
        <taxon>Ascomycota</taxon>
        <taxon>Pezizomycotina</taxon>
        <taxon>Lecanoromycetes</taxon>
        <taxon>OSLEUM clade</taxon>
        <taxon>Ostropomycetidae</taxon>
        <taxon>Ostropales</taxon>
        <taxon>Graphidaceae</taxon>
        <taxon>Gomphilloideae</taxon>
        <taxon>Gomphillus</taxon>
    </lineage>
</organism>
<proteinExistence type="predicted"/>
<dbReference type="SUPFAM" id="SSF56112">
    <property type="entry name" value="Protein kinase-like (PK-like)"/>
    <property type="match status" value="1"/>
</dbReference>
<reference evidence="2" key="1">
    <citation type="submission" date="2021-03" db="EMBL/GenBank/DDBJ databases">
        <authorList>
            <person name="Tagirdzhanova G."/>
        </authorList>
    </citation>
    <scope>NUCLEOTIDE SEQUENCE</scope>
</reference>
<protein>
    <recommendedName>
        <fullName evidence="1">Aminoglycoside phosphotransferase domain-containing protein</fullName>
    </recommendedName>
</protein>
<keyword evidence="3" id="KW-1185">Reference proteome</keyword>
<dbReference type="InterPro" id="IPR011009">
    <property type="entry name" value="Kinase-like_dom_sf"/>
</dbReference>
<evidence type="ECO:0000313" key="3">
    <source>
        <dbReference type="Proteomes" id="UP000664169"/>
    </source>
</evidence>
<dbReference type="Gene3D" id="3.90.1200.10">
    <property type="match status" value="1"/>
</dbReference>
<dbReference type="EMBL" id="CAJPDQ010000035">
    <property type="protein sequence ID" value="CAF9930424.1"/>
    <property type="molecule type" value="Genomic_DNA"/>
</dbReference>
<gene>
    <name evidence="2" type="ORF">GOMPHAMPRED_005649</name>
</gene>
<dbReference type="Proteomes" id="UP000664169">
    <property type="component" value="Unassembled WGS sequence"/>
</dbReference>
<sequence>MPPIDYHVQEISKASIQALLSTISLPAPEYINTLSTQGQYHQVWFLNYPATTLQKILTSVSPPSIHPHVTTKLLLRISGTHFPHRKTENESAILAYVAANAPGVPVPTIVRYDSSRNNAIGYEYQIMTVCPGVEVDSIFRGWDDATKVGFLDQIIRLLGELHSVPVAHIGGFAFAANSHNVVPGSTCEEFALQMPHVDQYWNAYGLNQTPQSLNAQGPFETWTQLNTEWLKKYIFAIKTHPLMNEFSEMIPKLKKLVSILENGGPQEWKLNNMRIVLAHRDLHFGNIMYDTERKVISGIIDWEFSGTAPFCKWDPPKAFLASLPYDEEGLARKRAWVEDFKIRCQETGTDWRTLIFDSENGWSTKEQRLVYEAVDYMRCIFEVAPTGERLNRVRDWRDIVLQRLEELNIS</sequence>
<dbReference type="AlphaFoldDB" id="A0A8H3FTL2"/>
<comment type="caution">
    <text evidence="2">The sequence shown here is derived from an EMBL/GenBank/DDBJ whole genome shotgun (WGS) entry which is preliminary data.</text>
</comment>
<dbReference type="InterPro" id="IPR051678">
    <property type="entry name" value="AGP_Transferase"/>
</dbReference>
<dbReference type="OrthoDB" id="2831558at2759"/>
<evidence type="ECO:0000313" key="2">
    <source>
        <dbReference type="EMBL" id="CAF9930424.1"/>
    </source>
</evidence>
<evidence type="ECO:0000259" key="1">
    <source>
        <dbReference type="Pfam" id="PF01636"/>
    </source>
</evidence>
<dbReference type="PANTHER" id="PTHR21310">
    <property type="entry name" value="AMINOGLYCOSIDE PHOSPHOTRANSFERASE-RELATED-RELATED"/>
    <property type="match status" value="1"/>
</dbReference>
<accession>A0A8H3FTL2</accession>
<dbReference type="InterPro" id="IPR002575">
    <property type="entry name" value="Aminoglycoside_PTrfase"/>
</dbReference>
<dbReference type="Pfam" id="PF01636">
    <property type="entry name" value="APH"/>
    <property type="match status" value="1"/>
</dbReference>
<name>A0A8H3FTL2_9LECA</name>